<comment type="similarity">
    <text evidence="1">Belongs to the ATP-dependent AMP-binding enzyme family.</text>
</comment>
<evidence type="ECO:0000256" key="2">
    <source>
        <dbReference type="ARBA" id="ARBA00022598"/>
    </source>
</evidence>
<dbReference type="Pfam" id="PF00501">
    <property type="entry name" value="AMP-binding"/>
    <property type="match status" value="1"/>
</dbReference>
<evidence type="ECO:0000259" key="3">
    <source>
        <dbReference type="Pfam" id="PF00501"/>
    </source>
</evidence>
<dbReference type="Gene3D" id="3.40.50.12780">
    <property type="entry name" value="N-terminal domain of ligase-like"/>
    <property type="match status" value="1"/>
</dbReference>
<sequence length="519" mass="57893">MEPCTCYEALINCADKKTNIIFYGHKISVEDFIRDVEGLAASFREMGLKRGDTVTVYLPSCPQGVAAFYACSKLGLVANMVHPLVPVDLLKQNLRKVNSKALMFFDVLLRDENVLDDCGILIRCSVADYVTLRKPVYALFGMAGKRRRDVRRYRSLVKNPVIAEIEGGHDDAVCYMHSGGTGGDPKVVALSNDSFNNTAQAMKLMYHPSEEVRAYNLATLPIFHAYGLCAAVHTALVLGYGVILVPKYDVKTVCRVMKKHRVTCWMVVPAMLKKMMAQNRLDTSALKNLDVIWCGGDVLDECMVEEVDEVLRRRTKRARLMRGYGLTEVCGVCAVNSFDFYKKGSCGKPMPTCEIRIFNDDGDEVPCGERGEIAVCAGGNMIGYLDDGGVTEKYGKKWILTGDVGYVDEEGFLFVVDRKKRSLKIAAVNVFPAQVENCIKTLPFVDEACVVGYLFEGKQYLKAFVTLKASTPRQKVKEQVTAVCRDNLIPYSVPRFVEVLDKMPRTPLGKIDYRSLENK</sequence>
<comment type="caution">
    <text evidence="5">The sequence shown here is derived from an EMBL/GenBank/DDBJ whole genome shotgun (WGS) entry which is preliminary data.</text>
</comment>
<dbReference type="InterPro" id="IPR025110">
    <property type="entry name" value="AMP-bd_C"/>
</dbReference>
<keyword evidence="2 5" id="KW-0436">Ligase</keyword>
<dbReference type="PANTHER" id="PTHR24096">
    <property type="entry name" value="LONG-CHAIN-FATTY-ACID--COA LIGASE"/>
    <property type="match status" value="1"/>
</dbReference>
<dbReference type="InterPro" id="IPR045851">
    <property type="entry name" value="AMP-bd_C_sf"/>
</dbReference>
<dbReference type="InterPro" id="IPR042099">
    <property type="entry name" value="ANL_N_sf"/>
</dbReference>
<evidence type="ECO:0000313" key="6">
    <source>
        <dbReference type="Proteomes" id="UP000886852"/>
    </source>
</evidence>
<dbReference type="PANTHER" id="PTHR24096:SF149">
    <property type="entry name" value="AMP-BINDING DOMAIN-CONTAINING PROTEIN-RELATED"/>
    <property type="match status" value="1"/>
</dbReference>
<organism evidence="5 6">
    <name type="scientific">Candidatus Fimimonas merdipullorum</name>
    <dbReference type="NCBI Taxonomy" id="2840822"/>
    <lineage>
        <taxon>Bacteria</taxon>
        <taxon>Pseudomonadati</taxon>
        <taxon>Myxococcota</taxon>
        <taxon>Myxococcia</taxon>
        <taxon>Myxococcales</taxon>
        <taxon>Cystobacterineae</taxon>
        <taxon>Myxococcaceae</taxon>
        <taxon>Myxococcaceae incertae sedis</taxon>
        <taxon>Candidatus Fimimonas</taxon>
    </lineage>
</organism>
<dbReference type="Proteomes" id="UP000886852">
    <property type="component" value="Unassembled WGS sequence"/>
</dbReference>
<proteinExistence type="inferred from homology"/>
<dbReference type="Pfam" id="PF13193">
    <property type="entry name" value="AMP-binding_C"/>
    <property type="match status" value="1"/>
</dbReference>
<feature type="domain" description="AMP-dependent synthetase/ligase" evidence="3">
    <location>
        <begin position="16"/>
        <end position="385"/>
    </location>
</feature>
<dbReference type="EMBL" id="DVOC01000057">
    <property type="protein sequence ID" value="HIU91028.1"/>
    <property type="molecule type" value="Genomic_DNA"/>
</dbReference>
<evidence type="ECO:0000259" key="4">
    <source>
        <dbReference type="Pfam" id="PF13193"/>
    </source>
</evidence>
<name>A0A9D1SPJ8_9BACT</name>
<evidence type="ECO:0000256" key="1">
    <source>
        <dbReference type="ARBA" id="ARBA00006432"/>
    </source>
</evidence>
<dbReference type="SUPFAM" id="SSF56801">
    <property type="entry name" value="Acetyl-CoA synthetase-like"/>
    <property type="match status" value="1"/>
</dbReference>
<dbReference type="AlphaFoldDB" id="A0A9D1SPJ8"/>
<dbReference type="GO" id="GO:0016405">
    <property type="term" value="F:CoA-ligase activity"/>
    <property type="evidence" value="ECO:0007669"/>
    <property type="project" value="TreeGrafter"/>
</dbReference>
<dbReference type="Gene3D" id="3.30.300.30">
    <property type="match status" value="1"/>
</dbReference>
<reference evidence="5" key="1">
    <citation type="submission" date="2020-10" db="EMBL/GenBank/DDBJ databases">
        <authorList>
            <person name="Gilroy R."/>
        </authorList>
    </citation>
    <scope>NUCLEOTIDE SEQUENCE</scope>
    <source>
        <strain evidence="5">ChiHjej12B11-7776</strain>
    </source>
</reference>
<feature type="domain" description="AMP-binding enzyme C-terminal" evidence="4">
    <location>
        <begin position="434"/>
        <end position="510"/>
    </location>
</feature>
<reference evidence="5" key="2">
    <citation type="journal article" date="2021" name="PeerJ">
        <title>Extensive microbial diversity within the chicken gut microbiome revealed by metagenomics and culture.</title>
        <authorList>
            <person name="Gilroy R."/>
            <person name="Ravi A."/>
            <person name="Getino M."/>
            <person name="Pursley I."/>
            <person name="Horton D.L."/>
            <person name="Alikhan N.F."/>
            <person name="Baker D."/>
            <person name="Gharbi K."/>
            <person name="Hall N."/>
            <person name="Watson M."/>
            <person name="Adriaenssens E.M."/>
            <person name="Foster-Nyarko E."/>
            <person name="Jarju S."/>
            <person name="Secka A."/>
            <person name="Antonio M."/>
            <person name="Oren A."/>
            <person name="Chaudhuri R.R."/>
            <person name="La Ragione R."/>
            <person name="Hildebrand F."/>
            <person name="Pallen M.J."/>
        </authorList>
    </citation>
    <scope>NUCLEOTIDE SEQUENCE</scope>
    <source>
        <strain evidence="5">ChiHjej12B11-7776</strain>
    </source>
</reference>
<accession>A0A9D1SPJ8</accession>
<dbReference type="InterPro" id="IPR000873">
    <property type="entry name" value="AMP-dep_synth/lig_dom"/>
</dbReference>
<evidence type="ECO:0000313" key="5">
    <source>
        <dbReference type="EMBL" id="HIU91028.1"/>
    </source>
</evidence>
<gene>
    <name evidence="5" type="ORF">IAC72_03365</name>
</gene>
<protein>
    <submittedName>
        <fullName evidence="5">Acyl--CoA ligase</fullName>
    </submittedName>
</protein>